<reference evidence="1 2" key="1">
    <citation type="submission" date="2024-02" db="EMBL/GenBank/DDBJ databases">
        <title>Bacteria isolated from the canopy kelp, Nereocystis luetkeana.</title>
        <authorList>
            <person name="Pfister C.A."/>
            <person name="Younker I.T."/>
            <person name="Light S.H."/>
        </authorList>
    </citation>
    <scope>NUCLEOTIDE SEQUENCE [LARGE SCALE GENOMIC DNA]</scope>
    <source>
        <strain evidence="1 2">TI.1.05</strain>
    </source>
</reference>
<evidence type="ECO:0000313" key="2">
    <source>
        <dbReference type="Proteomes" id="UP001369082"/>
    </source>
</evidence>
<gene>
    <name evidence="1" type="ORF">V6256_13015</name>
</gene>
<dbReference type="RefSeq" id="WP_341598657.1">
    <property type="nucleotide sequence ID" value="NZ_JBAKAZ010000062.1"/>
</dbReference>
<sequence>MDNNFEGFVAQLTEKKTVPLAVFFYQAELHLVEQLKNYLGVEQTKDVSFFLLVEQAKKIKNEDTNKHFWNALLAFNQVSFKPTSKNKQHWLRFVNIIESLQGYAGSQLFDANSIKLKRQHRLFFAYMLAWEHLYYLAGNDDEYSPSSVILNTYSSAHTEEDHIETVACSDQDCCNTSHAH</sequence>
<evidence type="ECO:0000313" key="1">
    <source>
        <dbReference type="EMBL" id="MEL0630530.1"/>
    </source>
</evidence>
<name>A0ABU9GT70_9GAMM</name>
<proteinExistence type="predicted"/>
<dbReference type="Proteomes" id="UP001369082">
    <property type="component" value="Unassembled WGS sequence"/>
</dbReference>
<dbReference type="EMBL" id="JBAKAZ010000062">
    <property type="protein sequence ID" value="MEL0630530.1"/>
    <property type="molecule type" value="Genomic_DNA"/>
</dbReference>
<keyword evidence="2" id="KW-1185">Reference proteome</keyword>
<accession>A0ABU9GT70</accession>
<comment type="caution">
    <text evidence="1">The sequence shown here is derived from an EMBL/GenBank/DDBJ whole genome shotgun (WGS) entry which is preliminary data.</text>
</comment>
<protein>
    <submittedName>
        <fullName evidence="1">Uncharacterized protein</fullName>
    </submittedName>
</protein>
<organism evidence="1 2">
    <name type="scientific">Psychromonas aquatilis</name>
    <dbReference type="NCBI Taxonomy" id="2005072"/>
    <lineage>
        <taxon>Bacteria</taxon>
        <taxon>Pseudomonadati</taxon>
        <taxon>Pseudomonadota</taxon>
        <taxon>Gammaproteobacteria</taxon>
        <taxon>Alteromonadales</taxon>
        <taxon>Psychromonadaceae</taxon>
        <taxon>Psychromonas</taxon>
    </lineage>
</organism>